<dbReference type="PROSITE" id="PS50880">
    <property type="entry name" value="TOPRIM"/>
    <property type="match status" value="1"/>
</dbReference>
<comment type="cofactor">
    <cofactor evidence="12 13 14">
        <name>Zn(2+)</name>
        <dbReference type="ChEBI" id="CHEBI:29105"/>
    </cofactor>
    <text evidence="12 13 14">Binds 1 zinc ion per monomer.</text>
</comment>
<dbReference type="GO" id="GO:0006269">
    <property type="term" value="P:DNA replication, synthesis of primer"/>
    <property type="evidence" value="ECO:0007669"/>
    <property type="project" value="UniProtKB-UniRule"/>
</dbReference>
<comment type="catalytic activity">
    <reaction evidence="12">
        <text>ssDNA + n NTP = ssDNA/pppN(pN)n-1 hybrid + (n-1) diphosphate.</text>
        <dbReference type="EC" id="2.7.7.101"/>
    </reaction>
</comment>
<evidence type="ECO:0000256" key="2">
    <source>
        <dbReference type="ARBA" id="ARBA00022515"/>
    </source>
</evidence>
<dbReference type="InterPro" id="IPR037068">
    <property type="entry name" value="DNA_primase_core_N_sf"/>
</dbReference>
<dbReference type="STRING" id="1121256.SAMN02746089_00014"/>
<evidence type="ECO:0000256" key="15">
    <source>
        <dbReference type="SAM" id="Coils"/>
    </source>
</evidence>
<dbReference type="GO" id="GO:0003899">
    <property type="term" value="F:DNA-directed RNA polymerase activity"/>
    <property type="evidence" value="ECO:0007669"/>
    <property type="project" value="UniProtKB-UniRule"/>
</dbReference>
<evidence type="ECO:0000256" key="12">
    <source>
        <dbReference type="HAMAP-Rule" id="MF_00974"/>
    </source>
</evidence>
<protein>
    <recommendedName>
        <fullName evidence="12 13">DNA primase</fullName>
        <ecNumber evidence="12">2.7.7.101</ecNumber>
    </recommendedName>
</protein>
<evidence type="ECO:0000313" key="18">
    <source>
        <dbReference type="Proteomes" id="UP000184088"/>
    </source>
</evidence>
<dbReference type="EMBL" id="FQVH01000001">
    <property type="protein sequence ID" value="SHE29962.1"/>
    <property type="molecule type" value="Genomic_DNA"/>
</dbReference>
<dbReference type="Pfam" id="PF01807">
    <property type="entry name" value="Zn_ribbon_DnaG"/>
    <property type="match status" value="1"/>
</dbReference>
<dbReference type="Gene3D" id="3.90.980.10">
    <property type="entry name" value="DNA primase, catalytic core, N-terminal domain"/>
    <property type="match status" value="1"/>
</dbReference>
<reference evidence="17 18" key="1">
    <citation type="submission" date="2016-11" db="EMBL/GenBank/DDBJ databases">
        <authorList>
            <person name="Jaros S."/>
            <person name="Januszkiewicz K."/>
            <person name="Wedrychowicz H."/>
        </authorList>
    </citation>
    <scope>NUCLEOTIDE SEQUENCE [LARGE SCALE GENOMIC DNA]</scope>
    <source>
        <strain evidence="17 18">DSM 17918</strain>
    </source>
</reference>
<evidence type="ECO:0000313" key="17">
    <source>
        <dbReference type="EMBL" id="SHE29962.1"/>
    </source>
</evidence>
<keyword evidence="5 12" id="KW-0235">DNA replication</keyword>
<dbReference type="Pfam" id="PF13155">
    <property type="entry name" value="Toprim_2"/>
    <property type="match status" value="1"/>
</dbReference>
<proteinExistence type="inferred from homology"/>
<dbReference type="GO" id="GO:0003678">
    <property type="term" value="F:DNA helicase activity"/>
    <property type="evidence" value="ECO:0007669"/>
    <property type="project" value="InterPro"/>
</dbReference>
<dbReference type="InterPro" id="IPR016136">
    <property type="entry name" value="DNA_helicase_N/primase_C"/>
</dbReference>
<comment type="similarity">
    <text evidence="12 13">Belongs to the DnaG primase family.</text>
</comment>
<dbReference type="GO" id="GO:0003677">
    <property type="term" value="F:DNA binding"/>
    <property type="evidence" value="ECO:0007669"/>
    <property type="project" value="UniProtKB-KW"/>
</dbReference>
<keyword evidence="1 12" id="KW-0240">DNA-directed RNA polymerase</keyword>
<comment type="subunit">
    <text evidence="12">Monomer. Interacts with DnaB.</text>
</comment>
<dbReference type="GO" id="GO:0005524">
    <property type="term" value="F:ATP binding"/>
    <property type="evidence" value="ECO:0007669"/>
    <property type="project" value="InterPro"/>
</dbReference>
<dbReference type="InterPro" id="IPR006171">
    <property type="entry name" value="TOPRIM_dom"/>
</dbReference>
<comment type="domain">
    <text evidence="12">Contains an N-terminal zinc-binding domain, a central core domain that contains the primase activity, and a C-terminal DnaB-binding domain.</text>
</comment>
<evidence type="ECO:0000256" key="3">
    <source>
        <dbReference type="ARBA" id="ARBA00022679"/>
    </source>
</evidence>
<keyword evidence="7 12" id="KW-0863">Zinc-finger</keyword>
<dbReference type="GO" id="GO:1990077">
    <property type="term" value="C:primosome complex"/>
    <property type="evidence" value="ECO:0007669"/>
    <property type="project" value="UniProtKB-KW"/>
</dbReference>
<evidence type="ECO:0000256" key="13">
    <source>
        <dbReference type="PIRNR" id="PIRNR002811"/>
    </source>
</evidence>
<dbReference type="RefSeq" id="WP_073341058.1">
    <property type="nucleotide sequence ID" value="NZ_FQVH01000001.1"/>
</dbReference>
<name>A0A1M4SCQ3_9THEO</name>
<evidence type="ECO:0000256" key="8">
    <source>
        <dbReference type="ARBA" id="ARBA00022833"/>
    </source>
</evidence>
<dbReference type="Gene3D" id="1.10.860.10">
    <property type="entry name" value="DNAb Helicase, Chain A"/>
    <property type="match status" value="1"/>
</dbReference>
<dbReference type="SMART" id="SM00400">
    <property type="entry name" value="ZnF_CHCC"/>
    <property type="match status" value="1"/>
</dbReference>
<dbReference type="GO" id="GO:0000428">
    <property type="term" value="C:DNA-directed RNA polymerase complex"/>
    <property type="evidence" value="ECO:0007669"/>
    <property type="project" value="UniProtKB-KW"/>
</dbReference>
<dbReference type="AlphaFoldDB" id="A0A1M4SCQ3"/>
<dbReference type="PANTHER" id="PTHR30313:SF2">
    <property type="entry name" value="DNA PRIMASE"/>
    <property type="match status" value="1"/>
</dbReference>
<dbReference type="SMART" id="SM00493">
    <property type="entry name" value="TOPRIM"/>
    <property type="match status" value="1"/>
</dbReference>
<organism evidence="17 18">
    <name type="scientific">Caldanaerobius fijiensis DSM 17918</name>
    <dbReference type="NCBI Taxonomy" id="1121256"/>
    <lineage>
        <taxon>Bacteria</taxon>
        <taxon>Bacillati</taxon>
        <taxon>Bacillota</taxon>
        <taxon>Clostridia</taxon>
        <taxon>Thermoanaerobacterales</taxon>
        <taxon>Thermoanaerobacteraceae</taxon>
        <taxon>Caldanaerobius</taxon>
    </lineage>
</organism>
<dbReference type="FunFam" id="3.90.980.10:FF:000001">
    <property type="entry name" value="DNA primase"/>
    <property type="match status" value="1"/>
</dbReference>
<dbReference type="SUPFAM" id="SSF57783">
    <property type="entry name" value="Zinc beta-ribbon"/>
    <property type="match status" value="1"/>
</dbReference>
<evidence type="ECO:0000256" key="14">
    <source>
        <dbReference type="PIRSR" id="PIRSR002811-1"/>
    </source>
</evidence>
<keyword evidence="10 12" id="KW-0238">DNA-binding</keyword>
<gene>
    <name evidence="12" type="primary">dnaG</name>
    <name evidence="17" type="ORF">SAMN02746089_00014</name>
</gene>
<evidence type="ECO:0000256" key="4">
    <source>
        <dbReference type="ARBA" id="ARBA00022695"/>
    </source>
</evidence>
<keyword evidence="6 12" id="KW-0479">Metal-binding</keyword>
<keyword evidence="9" id="KW-0460">Magnesium</keyword>
<accession>A0A1M4SCQ3</accession>
<keyword evidence="8 12" id="KW-0862">Zinc</keyword>
<evidence type="ECO:0000256" key="6">
    <source>
        <dbReference type="ARBA" id="ARBA00022723"/>
    </source>
</evidence>
<dbReference type="NCBIfam" id="TIGR01391">
    <property type="entry name" value="dnaG"/>
    <property type="match status" value="1"/>
</dbReference>
<dbReference type="SUPFAM" id="SSF56731">
    <property type="entry name" value="DNA primase core"/>
    <property type="match status" value="1"/>
</dbReference>
<keyword evidence="3 12" id="KW-0808">Transferase</keyword>
<evidence type="ECO:0000259" key="16">
    <source>
        <dbReference type="PROSITE" id="PS50880"/>
    </source>
</evidence>
<dbReference type="InterPro" id="IPR019475">
    <property type="entry name" value="DNA_primase_DnaB-bd"/>
</dbReference>
<keyword evidence="15" id="KW-0175">Coiled coil</keyword>
<feature type="coiled-coil region" evidence="15">
    <location>
        <begin position="554"/>
        <end position="597"/>
    </location>
</feature>
<dbReference type="PANTHER" id="PTHR30313">
    <property type="entry name" value="DNA PRIMASE"/>
    <property type="match status" value="1"/>
</dbReference>
<dbReference type="InterPro" id="IPR030846">
    <property type="entry name" value="DnaG_bac"/>
</dbReference>
<keyword evidence="4 12" id="KW-0548">Nucleotidyltransferase</keyword>
<dbReference type="SUPFAM" id="SSF48024">
    <property type="entry name" value="N-terminal domain of DnaB helicase"/>
    <property type="match status" value="1"/>
</dbReference>
<dbReference type="PIRSF" id="PIRSF002811">
    <property type="entry name" value="DnaG"/>
    <property type="match status" value="1"/>
</dbReference>
<keyword evidence="18" id="KW-1185">Reference proteome</keyword>
<feature type="domain" description="Toprim" evidence="16">
    <location>
        <begin position="250"/>
        <end position="331"/>
    </location>
</feature>
<keyword evidence="11 12" id="KW-0804">Transcription</keyword>
<dbReference type="EC" id="2.7.7.101" evidence="12"/>
<dbReference type="OrthoDB" id="9803773at2"/>
<evidence type="ECO:0000256" key="10">
    <source>
        <dbReference type="ARBA" id="ARBA00023125"/>
    </source>
</evidence>
<dbReference type="GO" id="GO:0005737">
    <property type="term" value="C:cytoplasm"/>
    <property type="evidence" value="ECO:0007669"/>
    <property type="project" value="TreeGrafter"/>
</dbReference>
<evidence type="ECO:0000256" key="5">
    <source>
        <dbReference type="ARBA" id="ARBA00022705"/>
    </source>
</evidence>
<feature type="zinc finger region" description="CHC2-type" evidence="12 14">
    <location>
        <begin position="39"/>
        <end position="63"/>
    </location>
</feature>
<evidence type="ECO:0000256" key="7">
    <source>
        <dbReference type="ARBA" id="ARBA00022771"/>
    </source>
</evidence>
<dbReference type="InterPro" id="IPR036977">
    <property type="entry name" value="DNA_primase_Znf_CHC2"/>
</dbReference>
<evidence type="ECO:0000256" key="9">
    <source>
        <dbReference type="ARBA" id="ARBA00022842"/>
    </source>
</evidence>
<dbReference type="InterPro" id="IPR002694">
    <property type="entry name" value="Znf_CHC2"/>
</dbReference>
<dbReference type="Pfam" id="PF08275">
    <property type="entry name" value="DNAG_N"/>
    <property type="match status" value="1"/>
</dbReference>
<dbReference type="InterPro" id="IPR034151">
    <property type="entry name" value="TOPRIM_DnaG_bac"/>
</dbReference>
<dbReference type="InterPro" id="IPR006295">
    <property type="entry name" value="DNA_primase_DnaG"/>
</dbReference>
<dbReference type="FunFam" id="3.40.1360.10:FF:000002">
    <property type="entry name" value="DNA primase"/>
    <property type="match status" value="1"/>
</dbReference>
<dbReference type="CDD" id="cd03364">
    <property type="entry name" value="TOPRIM_DnaG_primases"/>
    <property type="match status" value="1"/>
</dbReference>
<dbReference type="Gene3D" id="3.90.580.10">
    <property type="entry name" value="Zinc finger, CHC2-type domain"/>
    <property type="match status" value="1"/>
</dbReference>
<comment type="function">
    <text evidence="12 13">RNA polymerase that catalyzes the synthesis of short RNA molecules used as primers for DNA polymerase during DNA replication.</text>
</comment>
<dbReference type="InterPro" id="IPR050219">
    <property type="entry name" value="DnaG_primase"/>
</dbReference>
<dbReference type="Gene3D" id="3.40.1360.10">
    <property type="match status" value="1"/>
</dbReference>
<dbReference type="GO" id="GO:0008270">
    <property type="term" value="F:zinc ion binding"/>
    <property type="evidence" value="ECO:0007669"/>
    <property type="project" value="UniProtKB-UniRule"/>
</dbReference>
<dbReference type="HAMAP" id="MF_00974">
    <property type="entry name" value="DNA_primase_DnaG"/>
    <property type="match status" value="1"/>
</dbReference>
<evidence type="ECO:0000256" key="1">
    <source>
        <dbReference type="ARBA" id="ARBA00022478"/>
    </source>
</evidence>
<dbReference type="FunFam" id="3.90.580.10:FF:000001">
    <property type="entry name" value="DNA primase"/>
    <property type="match status" value="1"/>
</dbReference>
<evidence type="ECO:0000256" key="11">
    <source>
        <dbReference type="ARBA" id="ARBA00023163"/>
    </source>
</evidence>
<dbReference type="Proteomes" id="UP000184088">
    <property type="component" value="Unassembled WGS sequence"/>
</dbReference>
<dbReference type="Pfam" id="PF10410">
    <property type="entry name" value="DnaB_bind"/>
    <property type="match status" value="1"/>
</dbReference>
<dbReference type="InterPro" id="IPR013264">
    <property type="entry name" value="DNAG_N"/>
</dbReference>
<dbReference type="InterPro" id="IPR036185">
    <property type="entry name" value="DNA_heli_DnaB-like_N_sf"/>
</dbReference>
<sequence>MAKISQDTIRNVIESNDIVDIVSNYVQLKRAGKEYRGLCPFHSEKTPSFYVDGERQVYYCFGCHSGGNVISFIMNIESLNFIDAVKFLANKAGIAIKEDQVNDQRSILYEINREAARFYYENLKSKRGVIAYNYLKNRGIEDKTIVKFGLGYSQKAWDGLLNHLSKKGYKVQDIERAGLIIKGKDGASYYDRYRNRIMFPIIDSRNNIIGFGARSIDETMPKYLNSPETEIFNKSSVLYALNFAKKSRSNHFIIVEGYMDAISLHQAGIDYAVASLGTALTPKHVELMKRYKNSVIIAYDADAAGKMATDRGLDLLEKTHLDIKVLEIPSGKDPDEFIRSAGVQAFKEAENAAVPFVQYRLKKAQDGLNLDNPEEKAIFVNRASDVLADVTDEVRLNSYIKYVSELTGIEEPIIKAHIIKKVKSKNQQNKNIEYISGNNRHNINYENNDVDDKTRVPLIDETERKVLAVLTNSRELREKYIYSLEEDLFKYPFSQKLLVWLRDVTLRNENIDVAELMSKYEEDEEIEEVGKILSMQLPQEPENTLIEGLLTLKREKLKRAISELTVNINQSKDINIIKKLQQEVMEIKKELFNLSIKKSERRGQNG</sequence>
<keyword evidence="2 12" id="KW-0639">Primosome</keyword>